<dbReference type="RefSeq" id="WP_145905383.1">
    <property type="nucleotide sequence ID" value="NZ_BAAAMZ010000011.1"/>
</dbReference>
<proteinExistence type="predicted"/>
<dbReference type="Proteomes" id="UP000317940">
    <property type="component" value="Unassembled WGS sequence"/>
</dbReference>
<dbReference type="SMART" id="SM00347">
    <property type="entry name" value="HTH_MARR"/>
    <property type="match status" value="1"/>
</dbReference>
<evidence type="ECO:0000256" key="1">
    <source>
        <dbReference type="SAM" id="MobiDB-lite"/>
    </source>
</evidence>
<keyword evidence="3" id="KW-0238">DNA-binding</keyword>
<protein>
    <submittedName>
        <fullName evidence="3">DNA-binding MarR family transcriptional regulator</fullName>
    </submittedName>
</protein>
<gene>
    <name evidence="3" type="ORF">FHX73_112889</name>
</gene>
<evidence type="ECO:0000313" key="4">
    <source>
        <dbReference type="Proteomes" id="UP000317940"/>
    </source>
</evidence>
<organism evidence="3 4">
    <name type="scientific">Kitasatospora viridis</name>
    <dbReference type="NCBI Taxonomy" id="281105"/>
    <lineage>
        <taxon>Bacteria</taxon>
        <taxon>Bacillati</taxon>
        <taxon>Actinomycetota</taxon>
        <taxon>Actinomycetes</taxon>
        <taxon>Kitasatosporales</taxon>
        <taxon>Streptomycetaceae</taxon>
        <taxon>Kitasatospora</taxon>
    </lineage>
</organism>
<name>A0A561UI51_9ACTN</name>
<dbReference type="Gene3D" id="1.10.10.10">
    <property type="entry name" value="Winged helix-like DNA-binding domain superfamily/Winged helix DNA-binding domain"/>
    <property type="match status" value="1"/>
</dbReference>
<dbReference type="PROSITE" id="PS50995">
    <property type="entry name" value="HTH_MARR_2"/>
    <property type="match status" value="1"/>
</dbReference>
<dbReference type="SUPFAM" id="SSF46785">
    <property type="entry name" value="Winged helix' DNA-binding domain"/>
    <property type="match status" value="1"/>
</dbReference>
<dbReference type="PANTHER" id="PTHR33164">
    <property type="entry name" value="TRANSCRIPTIONAL REGULATOR, MARR FAMILY"/>
    <property type="match status" value="1"/>
</dbReference>
<dbReference type="InterPro" id="IPR036388">
    <property type="entry name" value="WH-like_DNA-bd_sf"/>
</dbReference>
<dbReference type="PRINTS" id="PR00598">
    <property type="entry name" value="HTHMARR"/>
</dbReference>
<comment type="caution">
    <text evidence="3">The sequence shown here is derived from an EMBL/GenBank/DDBJ whole genome shotgun (WGS) entry which is preliminary data.</text>
</comment>
<dbReference type="AlphaFoldDB" id="A0A561UI51"/>
<accession>A0A561UI51</accession>
<keyword evidence="4" id="KW-1185">Reference proteome</keyword>
<dbReference type="GO" id="GO:0003677">
    <property type="term" value="F:DNA binding"/>
    <property type="evidence" value="ECO:0007669"/>
    <property type="project" value="UniProtKB-KW"/>
</dbReference>
<dbReference type="Pfam" id="PF12802">
    <property type="entry name" value="MarR_2"/>
    <property type="match status" value="1"/>
</dbReference>
<feature type="domain" description="HTH marR-type" evidence="2">
    <location>
        <begin position="65"/>
        <end position="200"/>
    </location>
</feature>
<dbReference type="EMBL" id="VIWT01000001">
    <property type="protein sequence ID" value="TWF99053.1"/>
    <property type="molecule type" value="Genomic_DNA"/>
</dbReference>
<feature type="compositionally biased region" description="Low complexity" evidence="1">
    <location>
        <begin position="1"/>
        <end position="11"/>
    </location>
</feature>
<evidence type="ECO:0000259" key="2">
    <source>
        <dbReference type="PROSITE" id="PS50995"/>
    </source>
</evidence>
<reference evidence="3 4" key="1">
    <citation type="submission" date="2019-06" db="EMBL/GenBank/DDBJ databases">
        <title>Sequencing the genomes of 1000 actinobacteria strains.</title>
        <authorList>
            <person name="Klenk H.-P."/>
        </authorList>
    </citation>
    <scope>NUCLEOTIDE SEQUENCE [LARGE SCALE GENOMIC DNA]</scope>
    <source>
        <strain evidence="3 4">DSM 44826</strain>
    </source>
</reference>
<dbReference type="GO" id="GO:0006950">
    <property type="term" value="P:response to stress"/>
    <property type="evidence" value="ECO:0007669"/>
    <property type="project" value="TreeGrafter"/>
</dbReference>
<dbReference type="GO" id="GO:0003700">
    <property type="term" value="F:DNA-binding transcription factor activity"/>
    <property type="evidence" value="ECO:0007669"/>
    <property type="project" value="InterPro"/>
</dbReference>
<dbReference type="InterPro" id="IPR036390">
    <property type="entry name" value="WH_DNA-bd_sf"/>
</dbReference>
<dbReference type="OrthoDB" id="3237509at2"/>
<feature type="region of interest" description="Disordered" evidence="1">
    <location>
        <begin position="1"/>
        <end position="45"/>
    </location>
</feature>
<evidence type="ECO:0000313" key="3">
    <source>
        <dbReference type="EMBL" id="TWF99053.1"/>
    </source>
</evidence>
<dbReference type="InterPro" id="IPR000835">
    <property type="entry name" value="HTH_MarR-typ"/>
</dbReference>
<sequence>MAKSVHQGQPEHQPEQESKHQQNQSTHQAHPTHPGPGGQSPHHRDAVDDIVDQWRRERPELDPTPMALVGRINRFQNHIAVSLREFFALHNLDFSEFDVLATLRRSGGPCELSAGALLKSAMVTSGAITNRVDRLSAKGLVERRPSPTDRRAVLIRLTPAGRSLVDGILQDHIANEEDLIGALSAEEREQLDGLLRKLLAARGDTTLFG</sequence>
<dbReference type="InterPro" id="IPR039422">
    <property type="entry name" value="MarR/SlyA-like"/>
</dbReference>
<dbReference type="PANTHER" id="PTHR33164:SF104">
    <property type="entry name" value="TRANSCRIPTIONAL REGULATORY PROTEIN"/>
    <property type="match status" value="1"/>
</dbReference>